<organism evidence="7 8">
    <name type="scientific">Colletotrichum asianum</name>
    <dbReference type="NCBI Taxonomy" id="702518"/>
    <lineage>
        <taxon>Eukaryota</taxon>
        <taxon>Fungi</taxon>
        <taxon>Dikarya</taxon>
        <taxon>Ascomycota</taxon>
        <taxon>Pezizomycotina</taxon>
        <taxon>Sordariomycetes</taxon>
        <taxon>Hypocreomycetidae</taxon>
        <taxon>Glomerellales</taxon>
        <taxon>Glomerellaceae</taxon>
        <taxon>Colletotrichum</taxon>
        <taxon>Colletotrichum gloeosporioides species complex</taxon>
    </lineage>
</organism>
<evidence type="ECO:0000256" key="4">
    <source>
        <dbReference type="ARBA" id="ARBA00023136"/>
    </source>
</evidence>
<dbReference type="EMBL" id="WOWK01000003">
    <property type="protein sequence ID" value="KAF0331580.1"/>
    <property type="molecule type" value="Genomic_DNA"/>
</dbReference>
<feature type="transmembrane region" description="Helical" evidence="5">
    <location>
        <begin position="201"/>
        <end position="222"/>
    </location>
</feature>
<feature type="transmembrane region" description="Helical" evidence="5">
    <location>
        <begin position="405"/>
        <end position="430"/>
    </location>
</feature>
<keyword evidence="4 5" id="KW-0472">Membrane</keyword>
<feature type="transmembrane region" description="Helical" evidence="5">
    <location>
        <begin position="111"/>
        <end position="130"/>
    </location>
</feature>
<feature type="transmembrane region" description="Helical" evidence="5">
    <location>
        <begin position="442"/>
        <end position="469"/>
    </location>
</feature>
<dbReference type="Proteomes" id="UP000434172">
    <property type="component" value="Unassembled WGS sequence"/>
</dbReference>
<feature type="transmembrane region" description="Helical" evidence="5">
    <location>
        <begin position="136"/>
        <end position="158"/>
    </location>
</feature>
<dbReference type="Pfam" id="PF07690">
    <property type="entry name" value="MFS_1"/>
    <property type="match status" value="1"/>
</dbReference>
<dbReference type="PANTHER" id="PTHR42718">
    <property type="entry name" value="MAJOR FACILITATOR SUPERFAMILY MULTIDRUG TRANSPORTER MFSC"/>
    <property type="match status" value="1"/>
</dbReference>
<keyword evidence="3 5" id="KW-1133">Transmembrane helix</keyword>
<evidence type="ECO:0000256" key="2">
    <source>
        <dbReference type="ARBA" id="ARBA00022692"/>
    </source>
</evidence>
<evidence type="ECO:0000256" key="3">
    <source>
        <dbReference type="ARBA" id="ARBA00022989"/>
    </source>
</evidence>
<feature type="transmembrane region" description="Helical" evidence="5">
    <location>
        <begin position="275"/>
        <end position="293"/>
    </location>
</feature>
<dbReference type="InterPro" id="IPR011701">
    <property type="entry name" value="MFS"/>
</dbReference>
<dbReference type="PANTHER" id="PTHR42718:SF27">
    <property type="entry name" value="TRANSPORTER, PUTATIVE-RELATED"/>
    <property type="match status" value="1"/>
</dbReference>
<dbReference type="AlphaFoldDB" id="A0A8H3WRI0"/>
<proteinExistence type="predicted"/>
<feature type="transmembrane region" description="Helical" evidence="5">
    <location>
        <begin position="355"/>
        <end position="373"/>
    </location>
</feature>
<feature type="transmembrane region" description="Helical" evidence="5">
    <location>
        <begin position="52"/>
        <end position="72"/>
    </location>
</feature>
<protein>
    <submittedName>
        <fullName evidence="7">Major facilitator superfamily transporter</fullName>
    </submittedName>
</protein>
<feature type="transmembrane region" description="Helical" evidence="5">
    <location>
        <begin position="84"/>
        <end position="104"/>
    </location>
</feature>
<feature type="transmembrane region" description="Helical" evidence="5">
    <location>
        <begin position="314"/>
        <end position="332"/>
    </location>
</feature>
<feature type="transmembrane region" description="Helical" evidence="5">
    <location>
        <begin position="170"/>
        <end position="189"/>
    </location>
</feature>
<evidence type="ECO:0000259" key="6">
    <source>
        <dbReference type="PROSITE" id="PS50850"/>
    </source>
</evidence>
<dbReference type="Gene3D" id="1.20.1250.20">
    <property type="entry name" value="MFS general substrate transporter like domains"/>
    <property type="match status" value="1"/>
</dbReference>
<dbReference type="Gene3D" id="1.20.1720.10">
    <property type="entry name" value="Multidrug resistance protein D"/>
    <property type="match status" value="1"/>
</dbReference>
<dbReference type="GO" id="GO:0022857">
    <property type="term" value="F:transmembrane transporter activity"/>
    <property type="evidence" value="ECO:0007669"/>
    <property type="project" value="InterPro"/>
</dbReference>
<dbReference type="PROSITE" id="PS50850">
    <property type="entry name" value="MFS"/>
    <property type="match status" value="1"/>
</dbReference>
<evidence type="ECO:0000313" key="7">
    <source>
        <dbReference type="EMBL" id="KAF0331580.1"/>
    </source>
</evidence>
<dbReference type="InterPro" id="IPR036259">
    <property type="entry name" value="MFS_trans_sf"/>
</dbReference>
<dbReference type="GO" id="GO:0016020">
    <property type="term" value="C:membrane"/>
    <property type="evidence" value="ECO:0007669"/>
    <property type="project" value="UniProtKB-SubCell"/>
</dbReference>
<dbReference type="OrthoDB" id="2130629at2759"/>
<feature type="domain" description="Major facilitator superfamily (MFS) profile" evidence="6">
    <location>
        <begin position="46"/>
        <end position="513"/>
    </location>
</feature>
<reference evidence="7 8" key="1">
    <citation type="submission" date="2019-12" db="EMBL/GenBank/DDBJ databases">
        <title>A genome sequence resource for the geographically widespread anthracnose pathogen Colletotrichum asianum.</title>
        <authorList>
            <person name="Meng Y."/>
        </authorList>
    </citation>
    <scope>NUCLEOTIDE SEQUENCE [LARGE SCALE GENOMIC DNA]</scope>
    <source>
        <strain evidence="7 8">ICMP 18580</strain>
    </source>
</reference>
<comment type="caution">
    <text evidence="7">The sequence shown here is derived from an EMBL/GenBank/DDBJ whole genome shotgun (WGS) entry which is preliminary data.</text>
</comment>
<evidence type="ECO:0000256" key="5">
    <source>
        <dbReference type="SAM" id="Phobius"/>
    </source>
</evidence>
<dbReference type="SUPFAM" id="SSF103473">
    <property type="entry name" value="MFS general substrate transporter"/>
    <property type="match status" value="1"/>
</dbReference>
<keyword evidence="2 5" id="KW-0812">Transmembrane</keyword>
<name>A0A8H3WRI0_9PEZI</name>
<gene>
    <name evidence="7" type="ORF">GQ607_001326</name>
</gene>
<feature type="transmembrane region" description="Helical" evidence="5">
    <location>
        <begin position="243"/>
        <end position="263"/>
    </location>
</feature>
<comment type="subcellular location">
    <subcellularLocation>
        <location evidence="1">Membrane</location>
        <topology evidence="1">Multi-pass membrane protein</topology>
    </subcellularLocation>
</comment>
<keyword evidence="8" id="KW-1185">Reference proteome</keyword>
<accession>A0A8H3WRI0</accession>
<evidence type="ECO:0000256" key="1">
    <source>
        <dbReference type="ARBA" id="ARBA00004141"/>
    </source>
</evidence>
<dbReference type="InterPro" id="IPR020846">
    <property type="entry name" value="MFS_dom"/>
</dbReference>
<evidence type="ECO:0000313" key="8">
    <source>
        <dbReference type="Proteomes" id="UP000434172"/>
    </source>
</evidence>
<sequence length="521" mass="55409">MSTVTTTPLSYESLDLRDVNTVVPLETERQNQRDGPAASKARQATTTFQLSGLNFLSSAVNGIILVSLPTLVAELNLPEKLHVWPISVYGLAVGSTILPVGSLADAAGSRIVDLVGCFSMALLLLASGFVKSGEQLVAYRALQGVAMSMHLASSVSLVTQSIPKGRARNVAFSCLGLSQPLGFSVGLVLGGVLVDTVGWRVGFYLTGGLSLLLSFVGLWALPKSRDRRTASEVVHELKRKMDWVGSLLASGFMVCLSYFLAIVSSDVGSVSHRDSIATLCAAGFALPAFVAWVHRQTRLGKPALIPNSLWRNTAFSSVCATMLLSFAVLKSMEQYCSLFFQEVQGLSATETSTRLLPSLVVGIILNFTTGLFVHKVSARWLVAGSSIVCAGGPVLMALAKPEWPYWYNTFFAQLLQPISGDILFTVGLIIVSEAFPEDTQALAGAVFNAASQFGTSLGLAIMQVVAGVVTNKAAAREAPIDALLLGYRASFWAMTGFMVLCFALGLVGLHKTGKVGNKKED</sequence>
<feature type="transmembrane region" description="Helical" evidence="5">
    <location>
        <begin position="489"/>
        <end position="509"/>
    </location>
</feature>
<feature type="transmembrane region" description="Helical" evidence="5">
    <location>
        <begin position="380"/>
        <end position="399"/>
    </location>
</feature>